<evidence type="ECO:0000259" key="2">
    <source>
        <dbReference type="Pfam" id="PF24764"/>
    </source>
</evidence>
<organism evidence="3 4">
    <name type="scientific">Mycena maculata</name>
    <dbReference type="NCBI Taxonomy" id="230809"/>
    <lineage>
        <taxon>Eukaryota</taxon>
        <taxon>Fungi</taxon>
        <taxon>Dikarya</taxon>
        <taxon>Basidiomycota</taxon>
        <taxon>Agaricomycotina</taxon>
        <taxon>Agaricomycetes</taxon>
        <taxon>Agaricomycetidae</taxon>
        <taxon>Agaricales</taxon>
        <taxon>Marasmiineae</taxon>
        <taxon>Mycenaceae</taxon>
        <taxon>Mycena</taxon>
    </lineage>
</organism>
<protein>
    <recommendedName>
        <fullName evidence="2">Integrase core domain-containing protein</fullName>
    </recommendedName>
</protein>
<accession>A0AAD7IMC5</accession>
<dbReference type="PANTHER" id="PTHR46177">
    <property type="entry name" value="INTEGRASE CATALYTIC DOMAIN-CONTAINING PROTEIN"/>
    <property type="match status" value="1"/>
</dbReference>
<evidence type="ECO:0000313" key="4">
    <source>
        <dbReference type="Proteomes" id="UP001215280"/>
    </source>
</evidence>
<dbReference type="EMBL" id="JARJLG010000098">
    <property type="protein sequence ID" value="KAJ7746433.1"/>
    <property type="molecule type" value="Genomic_DNA"/>
</dbReference>
<keyword evidence="4" id="KW-1185">Reference proteome</keyword>
<dbReference type="Pfam" id="PF24764">
    <property type="entry name" value="rva_4"/>
    <property type="match status" value="1"/>
</dbReference>
<gene>
    <name evidence="3" type="ORF">DFH07DRAFT_776335</name>
</gene>
<name>A0AAD7IMC5_9AGAR</name>
<feature type="region of interest" description="Disordered" evidence="1">
    <location>
        <begin position="161"/>
        <end position="184"/>
    </location>
</feature>
<dbReference type="AlphaFoldDB" id="A0AAD7IMC5"/>
<feature type="compositionally biased region" description="Basic and acidic residues" evidence="1">
    <location>
        <begin position="10"/>
        <end position="29"/>
    </location>
</feature>
<dbReference type="PANTHER" id="PTHR46177:SF1">
    <property type="entry name" value="INTEGRASE CATALYTIC DOMAIN-CONTAINING PROTEIN"/>
    <property type="match status" value="1"/>
</dbReference>
<feature type="compositionally biased region" description="Basic residues" evidence="1">
    <location>
        <begin position="162"/>
        <end position="173"/>
    </location>
</feature>
<reference evidence="3" key="1">
    <citation type="submission" date="2023-03" db="EMBL/GenBank/DDBJ databases">
        <title>Massive genome expansion in bonnet fungi (Mycena s.s.) driven by repeated elements and novel gene families across ecological guilds.</title>
        <authorList>
            <consortium name="Lawrence Berkeley National Laboratory"/>
            <person name="Harder C.B."/>
            <person name="Miyauchi S."/>
            <person name="Viragh M."/>
            <person name="Kuo A."/>
            <person name="Thoen E."/>
            <person name="Andreopoulos B."/>
            <person name="Lu D."/>
            <person name="Skrede I."/>
            <person name="Drula E."/>
            <person name="Henrissat B."/>
            <person name="Morin E."/>
            <person name="Kohler A."/>
            <person name="Barry K."/>
            <person name="LaButti K."/>
            <person name="Morin E."/>
            <person name="Salamov A."/>
            <person name="Lipzen A."/>
            <person name="Mereny Z."/>
            <person name="Hegedus B."/>
            <person name="Baldrian P."/>
            <person name="Stursova M."/>
            <person name="Weitz H."/>
            <person name="Taylor A."/>
            <person name="Grigoriev I.V."/>
            <person name="Nagy L.G."/>
            <person name="Martin F."/>
            <person name="Kauserud H."/>
        </authorList>
    </citation>
    <scope>NUCLEOTIDE SEQUENCE</scope>
    <source>
        <strain evidence="3">CBHHK188m</strain>
    </source>
</reference>
<feature type="region of interest" description="Disordered" evidence="1">
    <location>
        <begin position="1"/>
        <end position="47"/>
    </location>
</feature>
<proteinExistence type="predicted"/>
<dbReference type="InterPro" id="IPR058913">
    <property type="entry name" value="Integrase_dom_put"/>
</dbReference>
<sequence length="446" mass="50525">MSKKRKGKEKAREESNSDHDSDTIDRETLEISSTARNPSGKNQYASTPSLQEIANILREYHKSNPDFRYADYIDALARDHGYKIGRTKIAGYLSQLGLSTSSRGNRMPKSEKTQIILDELAKDPLQTRGPRAIKESLNLLGHKIGRGDISDVMHDFEEEGFKKRHPRAKKKTNRTPLTAVGPDEEWSMDGHDKLNAAGFGVYGIRDKWAKKRLHYRVVPSNRYAAVVGVVFLECVKKCGGIPIQGSSDRGSEIRDAYAFQKSLREMFAPDLLDAVVPSWMFLPSPQNITVESGWRSLFYTWGVNVLEFYNSGLHGGFFEQGNIVHEQTARWIWFPVVQRSLDNFCNEQNNHRIQKQTEKLLPSGGTPNQFYSNPAKYGGKSCLIPVEEAVVDELLANCQEGHERMRYVDTAFEEIAQAAYDALEQPEITLQNAWTVFRAMIGKLEM</sequence>
<dbReference type="Proteomes" id="UP001215280">
    <property type="component" value="Unassembled WGS sequence"/>
</dbReference>
<feature type="domain" description="Integrase core" evidence="2">
    <location>
        <begin position="181"/>
        <end position="371"/>
    </location>
</feature>
<comment type="caution">
    <text evidence="3">The sequence shown here is derived from an EMBL/GenBank/DDBJ whole genome shotgun (WGS) entry which is preliminary data.</text>
</comment>
<evidence type="ECO:0000313" key="3">
    <source>
        <dbReference type="EMBL" id="KAJ7746433.1"/>
    </source>
</evidence>
<evidence type="ECO:0000256" key="1">
    <source>
        <dbReference type="SAM" id="MobiDB-lite"/>
    </source>
</evidence>
<feature type="compositionally biased region" description="Polar residues" evidence="1">
    <location>
        <begin position="30"/>
        <end position="47"/>
    </location>
</feature>